<evidence type="ECO:0000256" key="1">
    <source>
        <dbReference type="SAM" id="MobiDB-lite"/>
    </source>
</evidence>
<feature type="compositionally biased region" description="Polar residues" evidence="1">
    <location>
        <begin position="312"/>
        <end position="324"/>
    </location>
</feature>
<sequence>MTEESAMRNRICAKAGWKPSIINIGTKIGARIDQMAEPLAINMHSRDDSSARPTNAVKHRHELGQREHHHDKARHLFHRLDHQLRQITLTADFAGGDTVGERNDKEEEDNQRHDALNKRRRQDGMFNRIAQYAVFRHHHQRHRGDKRQRDNPRHAQAEALRFAQRLQLFIATAFPFAQARLDDLIGNQPADNRQENDRACHKVPVVDHADVHGRINGFRRLRTDAREQHVGGDDQQVSGKTAAHPRNRGQQARHGMAPGGEEDQRPHRRHDHQRGVGGDMAEEGDKQHHVARVPRADVRSHLHHQCGQQANAFSQPGAQHQRQNGAERGESAEVFNHVG</sequence>
<protein>
    <submittedName>
        <fullName evidence="2">Uncharacterized protein</fullName>
    </submittedName>
</protein>
<dbReference type="EMBL" id="AWUE01002997">
    <property type="protein sequence ID" value="OMP13873.1"/>
    <property type="molecule type" value="Genomic_DNA"/>
</dbReference>
<reference evidence="3" key="1">
    <citation type="submission" date="2013-09" db="EMBL/GenBank/DDBJ databases">
        <title>Corchorus olitorius genome sequencing.</title>
        <authorList>
            <person name="Alam M."/>
            <person name="Haque M.S."/>
            <person name="Islam M.S."/>
            <person name="Emdad E.M."/>
            <person name="Islam M.M."/>
            <person name="Ahmed B."/>
            <person name="Halim A."/>
            <person name="Hossen Q.M.M."/>
            <person name="Hossain M.Z."/>
            <person name="Ahmed R."/>
            <person name="Khan M.M."/>
            <person name="Islam R."/>
            <person name="Rashid M.M."/>
            <person name="Khan S.A."/>
            <person name="Rahman M.S."/>
            <person name="Alam M."/>
            <person name="Yahiya A.S."/>
            <person name="Khan M.S."/>
            <person name="Azam M.S."/>
            <person name="Haque T."/>
            <person name="Lashkar M.Z.H."/>
            <person name="Akhand A.I."/>
            <person name="Morshed G."/>
            <person name="Roy S."/>
            <person name="Uddin K.S."/>
            <person name="Rabeya T."/>
            <person name="Hossain A.S."/>
            <person name="Chowdhury A."/>
            <person name="Snigdha A.R."/>
            <person name="Mortoza M.S."/>
            <person name="Matin S.A."/>
            <person name="Hoque S.M.E."/>
            <person name="Islam M.K."/>
            <person name="Roy D.K."/>
            <person name="Haider R."/>
            <person name="Moosa M.M."/>
            <person name="Elias S.M."/>
            <person name="Hasan A.M."/>
            <person name="Jahan S."/>
            <person name="Shafiuddin M."/>
            <person name="Mahmood N."/>
            <person name="Shommy N.S."/>
        </authorList>
    </citation>
    <scope>NUCLEOTIDE SEQUENCE [LARGE SCALE GENOMIC DNA]</scope>
    <source>
        <strain evidence="3">cv. O-4</strain>
    </source>
</reference>
<feature type="region of interest" description="Disordered" evidence="1">
    <location>
        <begin position="312"/>
        <end position="339"/>
    </location>
</feature>
<feature type="region of interest" description="Disordered" evidence="1">
    <location>
        <begin position="95"/>
        <end position="120"/>
    </location>
</feature>
<accession>A0A1R3L3D2</accession>
<comment type="caution">
    <text evidence="2">The sequence shown here is derived from an EMBL/GenBank/DDBJ whole genome shotgun (WGS) entry which is preliminary data.</text>
</comment>
<feature type="compositionally biased region" description="Basic and acidic residues" evidence="1">
    <location>
        <begin position="99"/>
        <end position="117"/>
    </location>
</feature>
<name>A0A1R3L3D2_9ROSI</name>
<proteinExistence type="predicted"/>
<gene>
    <name evidence="2" type="ORF">COLO4_00763</name>
</gene>
<feature type="region of interest" description="Disordered" evidence="1">
    <location>
        <begin position="226"/>
        <end position="288"/>
    </location>
</feature>
<keyword evidence="3" id="KW-1185">Reference proteome</keyword>
<dbReference type="Proteomes" id="UP000187203">
    <property type="component" value="Unassembled WGS sequence"/>
</dbReference>
<evidence type="ECO:0000313" key="3">
    <source>
        <dbReference type="Proteomes" id="UP000187203"/>
    </source>
</evidence>
<evidence type="ECO:0000313" key="2">
    <source>
        <dbReference type="EMBL" id="OMP13873.1"/>
    </source>
</evidence>
<dbReference type="AlphaFoldDB" id="A0A1R3L3D2"/>
<organism evidence="2 3">
    <name type="scientific">Corchorus olitorius</name>
    <dbReference type="NCBI Taxonomy" id="93759"/>
    <lineage>
        <taxon>Eukaryota</taxon>
        <taxon>Viridiplantae</taxon>
        <taxon>Streptophyta</taxon>
        <taxon>Embryophyta</taxon>
        <taxon>Tracheophyta</taxon>
        <taxon>Spermatophyta</taxon>
        <taxon>Magnoliopsida</taxon>
        <taxon>eudicotyledons</taxon>
        <taxon>Gunneridae</taxon>
        <taxon>Pentapetalae</taxon>
        <taxon>rosids</taxon>
        <taxon>malvids</taxon>
        <taxon>Malvales</taxon>
        <taxon>Malvaceae</taxon>
        <taxon>Grewioideae</taxon>
        <taxon>Apeibeae</taxon>
        <taxon>Corchorus</taxon>
    </lineage>
</organism>